<gene>
    <name evidence="1" type="ORF">JWV37_10710</name>
</gene>
<evidence type="ECO:0000313" key="2">
    <source>
        <dbReference type="Proteomes" id="UP000703590"/>
    </source>
</evidence>
<name>A0ABS2WUB6_9BACT</name>
<reference evidence="1 2" key="3">
    <citation type="submission" date="2021-02" db="EMBL/GenBank/DDBJ databases">
        <authorList>
            <person name="Merkel A.Y."/>
        </authorList>
    </citation>
    <scope>NUCLEOTIDE SEQUENCE [LARGE SCALE GENOMIC DNA]</scope>
    <source>
        <strain evidence="1 2">T05b</strain>
    </source>
</reference>
<dbReference type="RefSeq" id="WP_205459799.1">
    <property type="nucleotide sequence ID" value="NZ_JAFHKK010000029.1"/>
</dbReference>
<comment type="caution">
    <text evidence="1">The sequence shown here is derived from an EMBL/GenBank/DDBJ whole genome shotgun (WGS) entry which is preliminary data.</text>
</comment>
<protein>
    <submittedName>
        <fullName evidence="1">Uncharacterized protein</fullName>
    </submittedName>
</protein>
<sequence>MREVEYHQLKQQDNWQKSLIELLQVELMLLHVERVKIEKGRKVSLIDII</sequence>
<evidence type="ECO:0000313" key="1">
    <source>
        <dbReference type="EMBL" id="MBN2965253.1"/>
    </source>
</evidence>
<accession>A0ABS2WUB6</accession>
<reference evidence="1 2" key="2">
    <citation type="submission" date="2021-02" db="EMBL/GenBank/DDBJ databases">
        <title>Sulfurospirillum tamanensis sp. nov.</title>
        <authorList>
            <person name="Frolova A."/>
            <person name="Merkel A."/>
            <person name="Slobodkin A."/>
        </authorList>
    </citation>
    <scope>NUCLEOTIDE SEQUENCE [LARGE SCALE GENOMIC DNA]</scope>
    <source>
        <strain evidence="1 2">T05b</strain>
    </source>
</reference>
<proteinExistence type="predicted"/>
<reference evidence="2" key="1">
    <citation type="submission" date="2021-02" db="EMBL/GenBank/DDBJ databases">
        <title>Sulfurospirillum tamanensis sp. nov.</title>
        <authorList>
            <person name="Merkel A.Y."/>
        </authorList>
    </citation>
    <scope>NUCLEOTIDE SEQUENCE [LARGE SCALE GENOMIC DNA]</scope>
    <source>
        <strain evidence="2">T05b</strain>
    </source>
</reference>
<organism evidence="1 2">
    <name type="scientific">Sulfurospirillum tamanense</name>
    <dbReference type="NCBI Taxonomy" id="2813362"/>
    <lineage>
        <taxon>Bacteria</taxon>
        <taxon>Pseudomonadati</taxon>
        <taxon>Campylobacterota</taxon>
        <taxon>Epsilonproteobacteria</taxon>
        <taxon>Campylobacterales</taxon>
        <taxon>Sulfurospirillaceae</taxon>
        <taxon>Sulfurospirillum</taxon>
    </lineage>
</organism>
<dbReference type="EMBL" id="JAFHKK010000029">
    <property type="protein sequence ID" value="MBN2965253.1"/>
    <property type="molecule type" value="Genomic_DNA"/>
</dbReference>
<keyword evidence="2" id="KW-1185">Reference proteome</keyword>
<dbReference type="Proteomes" id="UP000703590">
    <property type="component" value="Unassembled WGS sequence"/>
</dbReference>